<dbReference type="GO" id="GO:0030317">
    <property type="term" value="P:flagellated sperm motility"/>
    <property type="evidence" value="ECO:0007669"/>
    <property type="project" value="TreeGrafter"/>
</dbReference>
<protein>
    <recommendedName>
        <fullName evidence="1">IQ motif and ubiquitin-like domain-containing protein</fullName>
    </recommendedName>
</protein>
<dbReference type="AlphaFoldDB" id="A0AA39FFE4"/>
<dbReference type="InterPro" id="IPR037695">
    <property type="entry name" value="IQUB"/>
</dbReference>
<dbReference type="Proteomes" id="UP001168972">
    <property type="component" value="Unassembled WGS sequence"/>
</dbReference>
<dbReference type="GO" id="GO:0060271">
    <property type="term" value="P:cilium assembly"/>
    <property type="evidence" value="ECO:0007669"/>
    <property type="project" value="TreeGrafter"/>
</dbReference>
<dbReference type="PANTHER" id="PTHR21074">
    <property type="entry name" value="IQ AND UBIQUITIN-LIKE DOMAIN-CONTAINING PROTEIN"/>
    <property type="match status" value="1"/>
</dbReference>
<evidence type="ECO:0000259" key="1">
    <source>
        <dbReference type="Pfam" id="PF25805"/>
    </source>
</evidence>
<evidence type="ECO:0000313" key="2">
    <source>
        <dbReference type="EMBL" id="KAK0168569.1"/>
    </source>
</evidence>
<sequence length="534" mass="63258">MVEPVEVKNEAVKKIYLGGWRHTVTKVIYHNAETQTGPLVKSNVKNICSRAVQCIDSSDDACQTRVHVATQMWRMDCYIPNECDKYLTIKNIIPIDEKKIELELNNKVKIIQKAYRSWRMIKKIKECAKVYRKMIDDCQKFEEEKLQRDQKFNQLSIIRQTFPQSRSDFAMIYGLIDAWRKTQLEEVKNKKNIDIDTGRVENRRILMDHITMLRNVEKHRQYVVEEYKKKTLLKFLSFHCKSVMWNGYKDKAIEMVTLRVQKARELQTLYDNLCCNDCTVEERIELLILLKNILIAHNCYPAIDLLHLIDQEITLLSSGIKAMSLYNLRKRISCKSHNCCTKNENSLEMELAEPIDKDKLLCRSCKRLLSRSKFSAHAKMKKLTKCHACGWLQQQSVGRVNYDPYIYLLNGIRAEEKRQNLYSNLLYVVQGSDIYYLVKIIWHGRSIVSEVNDIFRLRLARFYLNHEWSPWNCILLTEEECEVHYYLKNLNNVYSKPLLARIYLLHEIARVYFKDLMKKEEITTNHTETILQVQ</sequence>
<evidence type="ECO:0000313" key="3">
    <source>
        <dbReference type="Proteomes" id="UP001168972"/>
    </source>
</evidence>
<reference evidence="2" key="2">
    <citation type="submission" date="2023-03" db="EMBL/GenBank/DDBJ databases">
        <authorList>
            <person name="Inwood S.N."/>
            <person name="Skelly J.G."/>
            <person name="Guhlin J."/>
            <person name="Harrop T.W.R."/>
            <person name="Goldson S.G."/>
            <person name="Dearden P.K."/>
        </authorList>
    </citation>
    <scope>NUCLEOTIDE SEQUENCE</scope>
    <source>
        <strain evidence="2">Lincoln</strain>
        <tissue evidence="2">Whole body</tissue>
    </source>
</reference>
<keyword evidence="3" id="KW-1185">Reference proteome</keyword>
<feature type="domain" description="IQ motif and ubiquitin-like" evidence="1">
    <location>
        <begin position="226"/>
        <end position="336"/>
    </location>
</feature>
<dbReference type="EMBL" id="JAQQBR010001831">
    <property type="protein sequence ID" value="KAK0168569.1"/>
    <property type="molecule type" value="Genomic_DNA"/>
</dbReference>
<name>A0AA39FFE4_MICHY</name>
<dbReference type="PANTHER" id="PTHR21074:SF0">
    <property type="entry name" value="IQ AND UBIQUITIN-LIKE DOMAIN-CONTAINING PROTEIN"/>
    <property type="match status" value="1"/>
</dbReference>
<accession>A0AA39FFE4</accession>
<proteinExistence type="predicted"/>
<reference evidence="2" key="1">
    <citation type="journal article" date="2023" name="bioRxiv">
        <title>Scaffold-level genome assemblies of two parasitoid biocontrol wasps reveal the parthenogenesis mechanism and an associated novel virus.</title>
        <authorList>
            <person name="Inwood S."/>
            <person name="Skelly J."/>
            <person name="Guhlin J."/>
            <person name="Harrop T."/>
            <person name="Goldson S."/>
            <person name="Dearden P."/>
        </authorList>
    </citation>
    <scope>NUCLEOTIDE SEQUENCE</scope>
    <source>
        <strain evidence="2">Lincoln</strain>
        <tissue evidence="2">Whole body</tissue>
    </source>
</reference>
<organism evidence="2 3">
    <name type="scientific">Microctonus hyperodae</name>
    <name type="common">Parasitoid wasp</name>
    <dbReference type="NCBI Taxonomy" id="165561"/>
    <lineage>
        <taxon>Eukaryota</taxon>
        <taxon>Metazoa</taxon>
        <taxon>Ecdysozoa</taxon>
        <taxon>Arthropoda</taxon>
        <taxon>Hexapoda</taxon>
        <taxon>Insecta</taxon>
        <taxon>Pterygota</taxon>
        <taxon>Neoptera</taxon>
        <taxon>Endopterygota</taxon>
        <taxon>Hymenoptera</taxon>
        <taxon>Apocrita</taxon>
        <taxon>Ichneumonoidea</taxon>
        <taxon>Braconidae</taxon>
        <taxon>Euphorinae</taxon>
        <taxon>Microctonus</taxon>
    </lineage>
</organism>
<dbReference type="Pfam" id="PF25805">
    <property type="entry name" value="IQUB"/>
    <property type="match status" value="1"/>
</dbReference>
<dbReference type="InterPro" id="IPR057887">
    <property type="entry name" value="IQUB_helical"/>
</dbReference>
<dbReference type="GO" id="GO:0031514">
    <property type="term" value="C:motile cilium"/>
    <property type="evidence" value="ECO:0007669"/>
    <property type="project" value="TreeGrafter"/>
</dbReference>
<comment type="caution">
    <text evidence="2">The sequence shown here is derived from an EMBL/GenBank/DDBJ whole genome shotgun (WGS) entry which is preliminary data.</text>
</comment>
<dbReference type="GO" id="GO:0001669">
    <property type="term" value="C:acrosomal vesicle"/>
    <property type="evidence" value="ECO:0007669"/>
    <property type="project" value="TreeGrafter"/>
</dbReference>
<gene>
    <name evidence="2" type="ORF">PV327_002354</name>
</gene>